<dbReference type="Gene3D" id="3.30.200.20">
    <property type="entry name" value="Phosphorylase Kinase, domain 1"/>
    <property type="match status" value="1"/>
</dbReference>
<dbReference type="InterPro" id="IPR050716">
    <property type="entry name" value="MAGUK"/>
</dbReference>
<dbReference type="SUPFAM" id="SSF101288">
    <property type="entry name" value="L27 domain"/>
    <property type="match status" value="2"/>
</dbReference>
<dbReference type="GO" id="GO:0004672">
    <property type="term" value="F:protein kinase activity"/>
    <property type="evidence" value="ECO:0007669"/>
    <property type="project" value="InterPro"/>
</dbReference>
<dbReference type="GO" id="GO:0005524">
    <property type="term" value="F:ATP binding"/>
    <property type="evidence" value="ECO:0007669"/>
    <property type="project" value="InterPro"/>
</dbReference>
<dbReference type="SUPFAM" id="SSF56112">
    <property type="entry name" value="Protein kinase-like (PK-like)"/>
    <property type="match status" value="1"/>
</dbReference>
<proteinExistence type="inferred from homology"/>
<dbReference type="InterPro" id="IPR004172">
    <property type="entry name" value="L27_dom"/>
</dbReference>
<dbReference type="InterPro" id="IPR036892">
    <property type="entry name" value="L27_dom_sf"/>
</dbReference>
<dbReference type="FunFam" id="2.30.42.10:FF:000016">
    <property type="entry name" value="peripheral plasma membrane protein CASK isoform X2"/>
    <property type="match status" value="1"/>
</dbReference>
<keyword evidence="2 3" id="KW-0728">SH3 domain</keyword>
<dbReference type="InterPro" id="IPR008145">
    <property type="entry name" value="GK/Ca_channel_bsu"/>
</dbReference>
<dbReference type="InterPro" id="IPR000719">
    <property type="entry name" value="Prot_kinase_dom"/>
</dbReference>
<keyword evidence="10" id="KW-1185">Reference proteome</keyword>
<dbReference type="SMART" id="SM00326">
    <property type="entry name" value="SH3"/>
    <property type="match status" value="1"/>
</dbReference>
<dbReference type="PROSITE" id="PS50002">
    <property type="entry name" value="SH3"/>
    <property type="match status" value="1"/>
</dbReference>
<accession>A0A671NP55</accession>
<dbReference type="Pfam" id="PF02828">
    <property type="entry name" value="L27"/>
    <property type="match status" value="2"/>
</dbReference>
<dbReference type="Pfam" id="PF00595">
    <property type="entry name" value="PDZ"/>
    <property type="match status" value="1"/>
</dbReference>
<dbReference type="InterPro" id="IPR027417">
    <property type="entry name" value="P-loop_NTPase"/>
</dbReference>
<feature type="domain" description="SH3" evidence="4">
    <location>
        <begin position="589"/>
        <end position="659"/>
    </location>
</feature>
<feature type="domain" description="Protein kinase" evidence="5">
    <location>
        <begin position="1"/>
        <end position="267"/>
    </location>
</feature>
<dbReference type="InterPro" id="IPR001478">
    <property type="entry name" value="PDZ"/>
</dbReference>
<comment type="similarity">
    <text evidence="1">Belongs to the MAGUK family.</text>
</comment>
<feature type="domain" description="Guanylate kinase-like" evidence="6">
    <location>
        <begin position="744"/>
        <end position="882"/>
    </location>
</feature>
<evidence type="ECO:0000259" key="5">
    <source>
        <dbReference type="PROSITE" id="PS50011"/>
    </source>
</evidence>
<dbReference type="InterPro" id="IPR008144">
    <property type="entry name" value="Guanylate_kin-like_dom"/>
</dbReference>
<protein>
    <submittedName>
        <fullName evidence="9">Peripheral plasma membrane protein CASK-like</fullName>
    </submittedName>
</protein>
<dbReference type="InterPro" id="IPR001452">
    <property type="entry name" value="SH3_domain"/>
</dbReference>
<dbReference type="CDD" id="cd10831">
    <property type="entry name" value="PDZ_CASK-like"/>
    <property type="match status" value="1"/>
</dbReference>
<dbReference type="AlphaFoldDB" id="A0A671NP55"/>
<dbReference type="SMART" id="SM00072">
    <property type="entry name" value="GuKc"/>
    <property type="match status" value="1"/>
</dbReference>
<dbReference type="SMART" id="SM00228">
    <property type="entry name" value="PDZ"/>
    <property type="match status" value="1"/>
</dbReference>
<feature type="domain" description="PDZ" evidence="7">
    <location>
        <begin position="475"/>
        <end position="556"/>
    </location>
</feature>
<dbReference type="InterPro" id="IPR035473">
    <property type="entry name" value="CASK_SH3"/>
</dbReference>
<dbReference type="Proteomes" id="UP000472260">
    <property type="component" value="Unassembled WGS sequence"/>
</dbReference>
<dbReference type="SUPFAM" id="SSF50044">
    <property type="entry name" value="SH3-domain"/>
    <property type="match status" value="1"/>
</dbReference>
<dbReference type="CDD" id="cd12081">
    <property type="entry name" value="SH3_CASK"/>
    <property type="match status" value="1"/>
</dbReference>
<dbReference type="Pfam" id="PF00625">
    <property type="entry name" value="Guanylate_kin"/>
    <property type="match status" value="1"/>
</dbReference>
<dbReference type="InterPro" id="IPR020590">
    <property type="entry name" value="Guanylate_kinase_CS"/>
</dbReference>
<dbReference type="PROSITE" id="PS50011">
    <property type="entry name" value="PROTEIN_KINASE_DOM"/>
    <property type="match status" value="1"/>
</dbReference>
<dbReference type="InterPro" id="IPR014775">
    <property type="entry name" value="L27_C"/>
</dbReference>
<name>A0A671NP55_9TELE</name>
<feature type="domain" description="L27" evidence="8">
    <location>
        <begin position="328"/>
        <end position="383"/>
    </location>
</feature>
<dbReference type="SUPFAM" id="SSF50156">
    <property type="entry name" value="PDZ domain-like"/>
    <property type="match status" value="1"/>
</dbReference>
<reference evidence="9" key="1">
    <citation type="submission" date="2025-08" db="UniProtKB">
        <authorList>
            <consortium name="Ensembl"/>
        </authorList>
    </citation>
    <scope>IDENTIFICATION</scope>
</reference>
<dbReference type="Pfam" id="PF00069">
    <property type="entry name" value="Pkinase"/>
    <property type="match status" value="1"/>
</dbReference>
<reference evidence="9" key="2">
    <citation type="submission" date="2025-09" db="UniProtKB">
        <authorList>
            <consortium name="Ensembl"/>
        </authorList>
    </citation>
    <scope>IDENTIFICATION</scope>
</reference>
<dbReference type="PROSITE" id="PS50106">
    <property type="entry name" value="PDZ"/>
    <property type="match status" value="1"/>
</dbReference>
<sequence length="897" mass="102238">MADDDVLFEDVYELCEVIGNLSQVFERLFVPDVLRSDKHAGSPDLSSEDILREASICHMLKHPHIVELLETYSSDGMLYMVFEFMDGADLCFEIVKRADAGFVYSEAVSSHYMRQILEALRYCHDNNVIHRDVKPHCVLLASKENSAPVKLGGFGVAIQLGESGLVAGGRVGTPHFMAPEVVKREPYGKPVDVWGCGVILFILLSGCLPFYGTKERLFEAIVKGKYKMNPRQWSQISESAKDLVRRMLMLDPAERITVYEALNHPWLKERDRYSYKTHLPETVEQLRKFNARRKLKGAVLAAVSSHKFNSFYGDPPEDLHDFSEDPTSSGAVSQVLDSLEEIHALTDCSEKDLDFLHSVFQDQHLHTLLDLYDKINTRSSPQIRNPPSDAVQRAKEVLEMLSCYPENMEAKELKRILTQPHFMALLQTHDVVAHEVYSDEALRVTPPPTSPYLNGDSPESVSGDMDLENVTRVRLVQFQKNTDEPMGITLKMNDLNHCIVARIMHGGMIHRQGTLHVGDEIREINGISVANQTVEQLQKMLREMRGSITFKIVPSYRSQSLSCDVSVPVRAPHVIISLQDLPSTIQPKGRQIYVRAQFEYDPAKDDLIPCKEAGVRFRVGDIIQIISKDDHNWWQGKLENTKNGTAGLIPSPELQEWRVACIAMEKTKQEQQASCTWFGKKKKQYKDKYLAKHNAGNDSYYSNTFTTNSHRNTHLIALRHMINQTVLKISDVFNIVRLDGIRFYTTRPPKKDEENGKNYFFVSHDQMMQDISNNDYLEYGSHEDAMYGTRLETIRQIHEQGMVVILDVEPQALKVLRTAEFAPYVIFIAAPTITPAMNEDESLQRLQKESEALQHSYTHYFDQTIINNEIDDTIRLLEEAIDLVSGTAQWVPVSWVY</sequence>
<dbReference type="PANTHER" id="PTHR23122">
    <property type="entry name" value="MEMBRANE-ASSOCIATED GUANYLATE KINASE MAGUK"/>
    <property type="match status" value="1"/>
</dbReference>
<evidence type="ECO:0000256" key="3">
    <source>
        <dbReference type="PROSITE-ProRule" id="PRU00192"/>
    </source>
</evidence>
<dbReference type="SUPFAM" id="SSF52540">
    <property type="entry name" value="P-loop containing nucleoside triphosphate hydrolases"/>
    <property type="match status" value="1"/>
</dbReference>
<dbReference type="PROSITE" id="PS50052">
    <property type="entry name" value="GUANYLATE_KINASE_2"/>
    <property type="match status" value="1"/>
</dbReference>
<dbReference type="Ensembl" id="ENSSANT00000050386.1">
    <property type="protein sequence ID" value="ENSSANP00000047371.1"/>
    <property type="gene ID" value="ENSSANG00000021358.1"/>
</dbReference>
<dbReference type="Gene3D" id="2.30.30.40">
    <property type="entry name" value="SH3 Domains"/>
    <property type="match status" value="1"/>
</dbReference>
<evidence type="ECO:0000313" key="10">
    <source>
        <dbReference type="Proteomes" id="UP000472260"/>
    </source>
</evidence>
<evidence type="ECO:0000259" key="7">
    <source>
        <dbReference type="PROSITE" id="PS50106"/>
    </source>
</evidence>
<gene>
    <name evidence="9" type="primary">LOC107663433</name>
</gene>
<evidence type="ECO:0000313" key="9">
    <source>
        <dbReference type="Ensembl" id="ENSSANP00000047371.1"/>
    </source>
</evidence>
<dbReference type="InterPro" id="IPR011009">
    <property type="entry name" value="Kinase-like_dom_sf"/>
</dbReference>
<dbReference type="Gene3D" id="2.30.42.10">
    <property type="match status" value="1"/>
</dbReference>
<dbReference type="InterPro" id="IPR036034">
    <property type="entry name" value="PDZ_sf"/>
</dbReference>
<evidence type="ECO:0000259" key="6">
    <source>
        <dbReference type="PROSITE" id="PS50052"/>
    </source>
</evidence>
<dbReference type="Gene3D" id="1.10.510.10">
    <property type="entry name" value="Transferase(Phosphotransferase) domain 1"/>
    <property type="match status" value="1"/>
</dbReference>
<feature type="domain" description="L27" evidence="8">
    <location>
        <begin position="387"/>
        <end position="440"/>
    </location>
</feature>
<evidence type="ECO:0000259" key="4">
    <source>
        <dbReference type="PROSITE" id="PS50002"/>
    </source>
</evidence>
<dbReference type="FunFam" id="1.10.510.10:FF:000062">
    <property type="entry name" value="peripheral plasma membrane protein CASK isoform X2"/>
    <property type="match status" value="1"/>
</dbReference>
<evidence type="ECO:0000259" key="8">
    <source>
        <dbReference type="PROSITE" id="PS51022"/>
    </source>
</evidence>
<organism evidence="9 10">
    <name type="scientific">Sinocyclocheilus anshuiensis</name>
    <dbReference type="NCBI Taxonomy" id="1608454"/>
    <lineage>
        <taxon>Eukaryota</taxon>
        <taxon>Metazoa</taxon>
        <taxon>Chordata</taxon>
        <taxon>Craniata</taxon>
        <taxon>Vertebrata</taxon>
        <taxon>Euteleostomi</taxon>
        <taxon>Actinopterygii</taxon>
        <taxon>Neopterygii</taxon>
        <taxon>Teleostei</taxon>
        <taxon>Ostariophysi</taxon>
        <taxon>Cypriniformes</taxon>
        <taxon>Cyprinidae</taxon>
        <taxon>Cyprininae</taxon>
        <taxon>Sinocyclocheilus</taxon>
    </lineage>
</organism>
<dbReference type="PROSITE" id="PS51022">
    <property type="entry name" value="L27"/>
    <property type="match status" value="2"/>
</dbReference>
<dbReference type="InterPro" id="IPR036028">
    <property type="entry name" value="SH3-like_dom_sf"/>
</dbReference>
<evidence type="ECO:0000256" key="2">
    <source>
        <dbReference type="ARBA" id="ARBA00022443"/>
    </source>
</evidence>
<dbReference type="SMART" id="SM00569">
    <property type="entry name" value="L27"/>
    <property type="match status" value="2"/>
</dbReference>
<dbReference type="Gene3D" id="6.10.140.620">
    <property type="match status" value="1"/>
</dbReference>
<dbReference type="Gene3D" id="3.40.50.300">
    <property type="entry name" value="P-loop containing nucleotide triphosphate hydrolases"/>
    <property type="match status" value="1"/>
</dbReference>
<dbReference type="FunFam" id="3.30.63.10:FF:000002">
    <property type="entry name" value="Guanylate kinase 1"/>
    <property type="match status" value="1"/>
</dbReference>
<evidence type="ECO:0000256" key="1">
    <source>
        <dbReference type="ARBA" id="ARBA00007014"/>
    </source>
</evidence>
<dbReference type="Gene3D" id="1.10.287.650">
    <property type="entry name" value="L27 domain"/>
    <property type="match status" value="2"/>
</dbReference>
<dbReference type="Pfam" id="PF00018">
    <property type="entry name" value="SH3_1"/>
    <property type="match status" value="1"/>
</dbReference>
<dbReference type="PROSITE" id="PS00856">
    <property type="entry name" value="GUANYLATE_KINASE_1"/>
    <property type="match status" value="1"/>
</dbReference>